<dbReference type="AlphaFoldDB" id="A0A427Y5L3"/>
<dbReference type="GeneID" id="39589163"/>
<accession>A0A427Y5L3</accession>
<sequence length="541" mass="59628">MTYSALGHVGHTYAFALQGWQDRDEFPRWFDLLGEYLPHRSPSMSLSVSSTRPNSIPVQRGPPLFPPEPVTTPHFLPLAPHPGNTAPPPPRRPTLAPLPAGWTRSFHAAPAAYPHDLRECHGTLSRDSHPFGDPAPREGESKAERHARLDHLTRAAVQARLESHEWTLEEGLAAQPKGMFVALERWKRDVPLGGHTIVCTHPNGTQKEHWHPTLRRLLARTRDSSPAIAFGTGAPLDYTPDVLIDDIWLMDHHNHGASVDLNAGAYGPVEIWDDVGRDILNFVVHVLPGAKAQDAPPWQLSWLADGAAPPVRILGFGGSYGGVGHTMAAHSRPDLYAGLFLADSLIAPKLQSAEDFQEPDTAGHVRAALKRRDGWPSRAEAGRTWQQLDFYRAWHPEVFALTLSHGLVRVDAEGKTDSVGDPDIDDAPVVLATPTWAEAAVFMEPVSGARSWDKLPTLHVPVGFVVAKSLFPLRLNQEMVWRPPLARNEHLPDTDHLCLQADPAAIADAAWRFLQTIAVGWGSKEEIRASYDRIVDDKAKL</sequence>
<comment type="caution">
    <text evidence="1">The sequence shown here is derived from an EMBL/GenBank/DDBJ whole genome shotgun (WGS) entry which is preliminary data.</text>
</comment>
<dbReference type="InterPro" id="IPR029058">
    <property type="entry name" value="AB_hydrolase_fold"/>
</dbReference>
<dbReference type="OrthoDB" id="94039at2759"/>
<evidence type="ECO:0008006" key="3">
    <source>
        <dbReference type="Google" id="ProtNLM"/>
    </source>
</evidence>
<reference evidence="1 2" key="1">
    <citation type="submission" date="2018-11" db="EMBL/GenBank/DDBJ databases">
        <title>Genome sequence of Apiotrichum porosum DSM 27194.</title>
        <authorList>
            <person name="Aliyu H."/>
            <person name="Gorte O."/>
            <person name="Ochsenreither K."/>
        </authorList>
    </citation>
    <scope>NUCLEOTIDE SEQUENCE [LARGE SCALE GENOMIC DNA]</scope>
    <source>
        <strain evidence="1 2">DSM 27194</strain>
    </source>
</reference>
<dbReference type="Gene3D" id="3.40.50.1820">
    <property type="entry name" value="alpha/beta hydrolase"/>
    <property type="match status" value="1"/>
</dbReference>
<evidence type="ECO:0000313" key="1">
    <source>
        <dbReference type="EMBL" id="RSH86371.1"/>
    </source>
</evidence>
<keyword evidence="2" id="KW-1185">Reference proteome</keyword>
<dbReference type="STRING" id="105984.A0A427Y5L3"/>
<organism evidence="1 2">
    <name type="scientific">Apiotrichum porosum</name>
    <dbReference type="NCBI Taxonomy" id="105984"/>
    <lineage>
        <taxon>Eukaryota</taxon>
        <taxon>Fungi</taxon>
        <taxon>Dikarya</taxon>
        <taxon>Basidiomycota</taxon>
        <taxon>Agaricomycotina</taxon>
        <taxon>Tremellomycetes</taxon>
        <taxon>Trichosporonales</taxon>
        <taxon>Trichosporonaceae</taxon>
        <taxon>Apiotrichum</taxon>
    </lineage>
</organism>
<dbReference type="SUPFAM" id="SSF53474">
    <property type="entry name" value="alpha/beta-Hydrolases"/>
    <property type="match status" value="1"/>
</dbReference>
<dbReference type="EMBL" id="RSCE01000002">
    <property type="protein sequence ID" value="RSH86371.1"/>
    <property type="molecule type" value="Genomic_DNA"/>
</dbReference>
<protein>
    <recommendedName>
        <fullName evidence="3">AB hydrolase-1 domain-containing protein</fullName>
    </recommendedName>
</protein>
<dbReference type="RefSeq" id="XP_028479156.1">
    <property type="nucleotide sequence ID" value="XM_028620184.1"/>
</dbReference>
<proteinExistence type="predicted"/>
<dbReference type="Proteomes" id="UP000279236">
    <property type="component" value="Unassembled WGS sequence"/>
</dbReference>
<name>A0A427Y5L3_9TREE</name>
<gene>
    <name evidence="1" type="ORF">EHS24_004620</name>
</gene>
<evidence type="ECO:0000313" key="2">
    <source>
        <dbReference type="Proteomes" id="UP000279236"/>
    </source>
</evidence>